<evidence type="ECO:0000256" key="1">
    <source>
        <dbReference type="ARBA" id="ARBA00008812"/>
    </source>
</evidence>
<comment type="caution">
    <text evidence="3">The sequence shown here is derived from an EMBL/GenBank/DDBJ whole genome shotgun (WGS) entry which is preliminary data.</text>
</comment>
<dbReference type="RefSeq" id="WP_225407433.1">
    <property type="nucleotide sequence ID" value="NZ_JAYJJR010000007.1"/>
</dbReference>
<evidence type="ECO:0000313" key="4">
    <source>
        <dbReference type="Proteomes" id="UP001299596"/>
    </source>
</evidence>
<name>A0ABU5XIU7_9MYCO</name>
<accession>A0ABU5XIU7</accession>
<protein>
    <submittedName>
        <fullName evidence="3">YceI family protein</fullName>
    </submittedName>
</protein>
<feature type="domain" description="Lipid/polyisoprenoid-binding YceI-like" evidence="2">
    <location>
        <begin position="14"/>
        <end position="180"/>
    </location>
</feature>
<dbReference type="SUPFAM" id="SSF101874">
    <property type="entry name" value="YceI-like"/>
    <property type="match status" value="1"/>
</dbReference>
<keyword evidence="4" id="KW-1185">Reference proteome</keyword>
<comment type="similarity">
    <text evidence="1">Belongs to the UPF0312 family.</text>
</comment>
<dbReference type="EMBL" id="JAYJJR010000007">
    <property type="protein sequence ID" value="MEB3022044.1"/>
    <property type="molecule type" value="Genomic_DNA"/>
</dbReference>
<dbReference type="InterPro" id="IPR007372">
    <property type="entry name" value="Lipid/polyisoprenoid-bd_YceI"/>
</dbReference>
<dbReference type="Proteomes" id="UP001299596">
    <property type="component" value="Unassembled WGS sequence"/>
</dbReference>
<organism evidence="3 4">
    <name type="scientific">[Mycobacterium] crassicus</name>
    <dbReference type="NCBI Taxonomy" id="2872309"/>
    <lineage>
        <taxon>Bacteria</taxon>
        <taxon>Bacillati</taxon>
        <taxon>Actinomycetota</taxon>
        <taxon>Actinomycetes</taxon>
        <taxon>Mycobacteriales</taxon>
        <taxon>Mycobacteriaceae</taxon>
        <taxon>Mycolicibacter</taxon>
    </lineage>
</organism>
<evidence type="ECO:0000259" key="2">
    <source>
        <dbReference type="SMART" id="SM00867"/>
    </source>
</evidence>
<evidence type="ECO:0000313" key="3">
    <source>
        <dbReference type="EMBL" id="MEB3022044.1"/>
    </source>
</evidence>
<gene>
    <name evidence="3" type="ORF">K6T79_13395</name>
</gene>
<proteinExistence type="inferred from homology"/>
<reference evidence="3 4" key="1">
    <citation type="submission" date="2023-12" db="EMBL/GenBank/DDBJ databases">
        <title>Description of new species of Mycobacterium terrae complex isolated from sewage at the Sao Paulo Zoological Park Foundation in Brazil.</title>
        <authorList>
            <person name="Romagnoli C.L."/>
            <person name="Conceicao E.C."/>
            <person name="Machado E."/>
            <person name="Barreto L.B.P.F."/>
            <person name="Sharma A."/>
            <person name="Silva N.M."/>
            <person name="Marques L.E."/>
            <person name="Juliana M.A."/>
            <person name="Lourenco M.C.S."/>
            <person name="Digiampietri L.A."/>
            <person name="Suffys P.N."/>
            <person name="Viana-Niero C."/>
        </authorList>
    </citation>
    <scope>NUCLEOTIDE SEQUENCE [LARGE SCALE GENOMIC DNA]</scope>
    <source>
        <strain evidence="3 4">MYC098</strain>
    </source>
</reference>
<sequence length="187" mass="20378">MAKTQGQFDESHGRLLLGTDVAGRAAKMGHRLTIAMERWQAAVSWSGARPTAVTLTVDVDSLRVLRGDGGLTPLTPPEKALIRGNALKCLDSARYGRIRFESNDIAPTDDGYRLTGTLEIHGRTNPHVIEARVTDLDGSWQIDGESRVRHSDFGVRRFSMLMGAMQVADEVTLSFSATVPDDEARGS</sequence>
<dbReference type="Gene3D" id="2.40.128.110">
    <property type="entry name" value="Lipid/polyisoprenoid-binding, YceI-like"/>
    <property type="match status" value="1"/>
</dbReference>
<dbReference type="SMART" id="SM00867">
    <property type="entry name" value="YceI"/>
    <property type="match status" value="1"/>
</dbReference>
<dbReference type="InterPro" id="IPR036761">
    <property type="entry name" value="TTHA0802/YceI-like_sf"/>
</dbReference>
<dbReference type="Pfam" id="PF04264">
    <property type="entry name" value="YceI"/>
    <property type="match status" value="1"/>
</dbReference>